<keyword evidence="1" id="KW-0732">Signal</keyword>
<feature type="chain" id="PRO_5046663024" description="RNase H type-1 domain-containing protein" evidence="1">
    <location>
        <begin position="21"/>
        <end position="160"/>
    </location>
</feature>
<evidence type="ECO:0000256" key="1">
    <source>
        <dbReference type="SAM" id="SignalP"/>
    </source>
</evidence>
<dbReference type="Proteomes" id="UP001396334">
    <property type="component" value="Unassembled WGS sequence"/>
</dbReference>
<evidence type="ECO:0000259" key="2">
    <source>
        <dbReference type="Pfam" id="PF13456"/>
    </source>
</evidence>
<reference evidence="3 4" key="1">
    <citation type="journal article" date="2024" name="G3 (Bethesda)">
        <title>Genome assembly of Hibiscus sabdariffa L. provides insights into metabolisms of medicinal natural products.</title>
        <authorList>
            <person name="Kim T."/>
        </authorList>
    </citation>
    <scope>NUCLEOTIDE SEQUENCE [LARGE SCALE GENOMIC DNA]</scope>
    <source>
        <strain evidence="3">TK-2024</strain>
        <tissue evidence="3">Old leaves</tissue>
    </source>
</reference>
<accession>A0ABR2T8X1</accession>
<proteinExistence type="predicted"/>
<evidence type="ECO:0000313" key="3">
    <source>
        <dbReference type="EMBL" id="KAK9033812.1"/>
    </source>
</evidence>
<organism evidence="3 4">
    <name type="scientific">Hibiscus sabdariffa</name>
    <name type="common">roselle</name>
    <dbReference type="NCBI Taxonomy" id="183260"/>
    <lineage>
        <taxon>Eukaryota</taxon>
        <taxon>Viridiplantae</taxon>
        <taxon>Streptophyta</taxon>
        <taxon>Embryophyta</taxon>
        <taxon>Tracheophyta</taxon>
        <taxon>Spermatophyta</taxon>
        <taxon>Magnoliopsida</taxon>
        <taxon>eudicotyledons</taxon>
        <taxon>Gunneridae</taxon>
        <taxon>Pentapetalae</taxon>
        <taxon>rosids</taxon>
        <taxon>malvids</taxon>
        <taxon>Malvales</taxon>
        <taxon>Malvaceae</taxon>
        <taxon>Malvoideae</taxon>
        <taxon>Hibiscus</taxon>
    </lineage>
</organism>
<keyword evidence="4" id="KW-1185">Reference proteome</keyword>
<feature type="domain" description="RNase H type-1" evidence="2">
    <location>
        <begin position="75"/>
        <end position="131"/>
    </location>
</feature>
<dbReference type="Pfam" id="PF13456">
    <property type="entry name" value="RVT_3"/>
    <property type="match status" value="1"/>
</dbReference>
<name>A0ABR2T8X1_9ROSI</name>
<evidence type="ECO:0000313" key="4">
    <source>
        <dbReference type="Proteomes" id="UP001396334"/>
    </source>
</evidence>
<feature type="signal peptide" evidence="1">
    <location>
        <begin position="1"/>
        <end position="20"/>
    </location>
</feature>
<gene>
    <name evidence="3" type="ORF">V6N11_049996</name>
</gene>
<sequence>MDLGDWLLSLLSLSRLFGNAFVFQGTIGKFFMPHILLHPDLYHSLASSSIRLDLSKYRQSRFRKLEQWFHRRYFSGNFISCFTKHIGILDVLQTELLDIFQGLKLAWSCGNKHIVLQSDNAEAIGLLSLPSPSCPHLLVSSHEYGLLISMRFSSWGQHDD</sequence>
<dbReference type="InterPro" id="IPR002156">
    <property type="entry name" value="RNaseH_domain"/>
</dbReference>
<dbReference type="CDD" id="cd06222">
    <property type="entry name" value="RNase_H_like"/>
    <property type="match status" value="1"/>
</dbReference>
<protein>
    <recommendedName>
        <fullName evidence="2">RNase H type-1 domain-containing protein</fullName>
    </recommendedName>
</protein>
<dbReference type="InterPro" id="IPR044730">
    <property type="entry name" value="RNase_H-like_dom_plant"/>
</dbReference>
<dbReference type="EMBL" id="JBBPBN010000007">
    <property type="protein sequence ID" value="KAK9033812.1"/>
    <property type="molecule type" value="Genomic_DNA"/>
</dbReference>
<comment type="caution">
    <text evidence="3">The sequence shown here is derived from an EMBL/GenBank/DDBJ whole genome shotgun (WGS) entry which is preliminary data.</text>
</comment>